<dbReference type="GeneID" id="106816209"/>
<name>A0ABM1EVP0_PRICU</name>
<feature type="region of interest" description="Disordered" evidence="1">
    <location>
        <begin position="1"/>
        <end position="68"/>
    </location>
</feature>
<feature type="compositionally biased region" description="Gly residues" evidence="1">
    <location>
        <begin position="1"/>
        <end position="11"/>
    </location>
</feature>
<feature type="non-terminal residue" evidence="3">
    <location>
        <position position="1"/>
    </location>
</feature>
<protein>
    <submittedName>
        <fullName evidence="3">Uncharacterized protein LOC106816209</fullName>
    </submittedName>
</protein>
<sequence length="214" mass="22390">DEIGWNDGGGARDSADARATDVVASDYGEGYRSSEEKPDVVAGEEAQLSTTQQPSSSPHLDAASAAGWDARVTNTVESDYGEGYRSEEEKPDVRLLVEEVMSLGGGADASGAAGWDVHATSEDLFTIDTACRQVVSDLVSMVTADEDAGCRGNDIAKFRSTRVIVQDMAGVLYRKSKDVTSWKVGGAGIACALAPVVRGGGRGNFARAPVTHCN</sequence>
<keyword evidence="2" id="KW-1185">Reference proteome</keyword>
<evidence type="ECO:0000313" key="2">
    <source>
        <dbReference type="Proteomes" id="UP000695022"/>
    </source>
</evidence>
<organism evidence="2 3">
    <name type="scientific">Priapulus caudatus</name>
    <name type="common">Priapulid worm</name>
    <dbReference type="NCBI Taxonomy" id="37621"/>
    <lineage>
        <taxon>Eukaryota</taxon>
        <taxon>Metazoa</taxon>
        <taxon>Ecdysozoa</taxon>
        <taxon>Scalidophora</taxon>
        <taxon>Priapulida</taxon>
        <taxon>Priapulimorpha</taxon>
        <taxon>Priapulimorphida</taxon>
        <taxon>Priapulidae</taxon>
        <taxon>Priapulus</taxon>
    </lineage>
</organism>
<dbReference type="RefSeq" id="XP_014676261.1">
    <property type="nucleotide sequence ID" value="XM_014820775.1"/>
</dbReference>
<reference evidence="3" key="1">
    <citation type="submission" date="2025-08" db="UniProtKB">
        <authorList>
            <consortium name="RefSeq"/>
        </authorList>
    </citation>
    <scope>IDENTIFICATION</scope>
</reference>
<feature type="compositionally biased region" description="Low complexity" evidence="1">
    <location>
        <begin position="49"/>
        <end position="58"/>
    </location>
</feature>
<evidence type="ECO:0000256" key="1">
    <source>
        <dbReference type="SAM" id="MobiDB-lite"/>
    </source>
</evidence>
<proteinExistence type="predicted"/>
<dbReference type="Proteomes" id="UP000695022">
    <property type="component" value="Unplaced"/>
</dbReference>
<evidence type="ECO:0000313" key="3">
    <source>
        <dbReference type="RefSeq" id="XP_014676261.1"/>
    </source>
</evidence>
<accession>A0ABM1EVP0</accession>
<gene>
    <name evidence="3" type="primary">LOC106816209</name>
</gene>